<name>A0AAE6CBD4_9BRAD</name>
<dbReference type="AlphaFoldDB" id="A0AAE6CBD4"/>
<protein>
    <submittedName>
        <fullName evidence="1">Uncharacterized protein</fullName>
    </submittedName>
</protein>
<gene>
    <name evidence="1" type="ORF">XH91_32720</name>
</gene>
<evidence type="ECO:0000313" key="2">
    <source>
        <dbReference type="Proteomes" id="UP000288972"/>
    </source>
</evidence>
<sequence>MNHLLIGLEDKTQHILDCAEPGALLIDDGGPLTEQFIERFRPRVFDPEKHSFNPLAQRTVRQMRDFAAILYDGKEHLMTYRDGRRALTQMLLQATKIDDLPLIKHVGYPEARATMNDLLLSPTLSRVLCGEPNFTFDITVVARLDRAKLGDFDAFVLAGLLAGQANGQVIIPDFGFYGRDLHRALIRQNRLIAGVNRLAELPALQHILLTIKDKVPAGCVFEDAELLAKYAKLKPGDVGYSDFVWRAMA</sequence>
<accession>A0AAE6CBD4</accession>
<dbReference type="Proteomes" id="UP000288972">
    <property type="component" value="Chromosome"/>
</dbReference>
<proteinExistence type="predicted"/>
<dbReference type="EMBL" id="CP030053">
    <property type="protein sequence ID" value="QAU49661.1"/>
    <property type="molecule type" value="Genomic_DNA"/>
</dbReference>
<dbReference type="KEGG" id="bgz:XH91_32720"/>
<dbReference type="RefSeq" id="WP_128954414.1">
    <property type="nucleotide sequence ID" value="NZ_CP030053.1"/>
</dbReference>
<reference evidence="1 2" key="1">
    <citation type="submission" date="2018-06" db="EMBL/GenBank/DDBJ databases">
        <title>Comparative genomics of rhizobia nodulating Arachis hypogaea in China.</title>
        <authorList>
            <person name="Li Y."/>
        </authorList>
    </citation>
    <scope>NUCLEOTIDE SEQUENCE [LARGE SCALE GENOMIC DNA]</scope>
    <source>
        <strain evidence="1 2">CCBAU 51670</strain>
    </source>
</reference>
<evidence type="ECO:0000313" key="1">
    <source>
        <dbReference type="EMBL" id="QAU49661.1"/>
    </source>
</evidence>
<organism evidence="1 2">
    <name type="scientific">Bradyrhizobium guangzhouense</name>
    <dbReference type="NCBI Taxonomy" id="1325095"/>
    <lineage>
        <taxon>Bacteria</taxon>
        <taxon>Pseudomonadati</taxon>
        <taxon>Pseudomonadota</taxon>
        <taxon>Alphaproteobacteria</taxon>
        <taxon>Hyphomicrobiales</taxon>
        <taxon>Nitrobacteraceae</taxon>
        <taxon>Bradyrhizobium</taxon>
    </lineage>
</organism>